<dbReference type="PANTHER" id="PTHR34406:SF1">
    <property type="entry name" value="PROTEIN YCEI"/>
    <property type="match status" value="1"/>
</dbReference>
<dbReference type="PANTHER" id="PTHR34406">
    <property type="entry name" value="PROTEIN YCEI"/>
    <property type="match status" value="1"/>
</dbReference>
<dbReference type="InterPro" id="IPR036761">
    <property type="entry name" value="TTHA0802/YceI-like_sf"/>
</dbReference>
<dbReference type="Gene3D" id="2.40.128.110">
    <property type="entry name" value="Lipid/polyisoprenoid-binding, YceI-like"/>
    <property type="match status" value="1"/>
</dbReference>
<gene>
    <name evidence="3" type="ORF">FVW59_08505</name>
</gene>
<dbReference type="PIRSF" id="PIRSF029811">
    <property type="entry name" value="UCP029811"/>
    <property type="match status" value="1"/>
</dbReference>
<dbReference type="InterPro" id="IPR027016">
    <property type="entry name" value="UCP029811"/>
</dbReference>
<dbReference type="EMBL" id="VRYZ01000003">
    <property type="protein sequence ID" value="TXS92451.1"/>
    <property type="molecule type" value="Genomic_DNA"/>
</dbReference>
<sequence>MGIRQTFAGLATGLGLLLAASTAAAQWELDNDSSSLNFISIKNDAVAETHRFGSLVGFVGADGAVQLGIDLASVDTGIEIRDQRMREMLFDTAKFTTANVTGQVDPAILSQVEPGTVLSTDLEVNLSLHGVESKVSVPVVVIGESTGLLRVITARPVLLSANNFDLLKGVAALQEVAGLNSISTAVPVTFHLVFKPASSS</sequence>
<dbReference type="RefSeq" id="WP_148063822.1">
    <property type="nucleotide sequence ID" value="NZ_VRYZ01000003.1"/>
</dbReference>
<dbReference type="AlphaFoldDB" id="A0A5C8ZYY5"/>
<dbReference type="SMART" id="SM00867">
    <property type="entry name" value="YceI"/>
    <property type="match status" value="1"/>
</dbReference>
<evidence type="ECO:0000313" key="3">
    <source>
        <dbReference type="EMBL" id="TXS92451.1"/>
    </source>
</evidence>
<dbReference type="SUPFAM" id="SSF101874">
    <property type="entry name" value="YceI-like"/>
    <property type="match status" value="1"/>
</dbReference>
<feature type="domain" description="Lipid/polyisoprenoid-binding YceI-like" evidence="2">
    <location>
        <begin position="26"/>
        <end position="195"/>
    </location>
</feature>
<evidence type="ECO:0000256" key="1">
    <source>
        <dbReference type="SAM" id="SignalP"/>
    </source>
</evidence>
<keyword evidence="4" id="KW-1185">Reference proteome</keyword>
<reference evidence="3 4" key="1">
    <citation type="submission" date="2019-08" db="EMBL/GenBank/DDBJ databases">
        <title>Parahaliea maris sp. nov., isolated from the surface seawater.</title>
        <authorList>
            <person name="Liu Y."/>
        </authorList>
    </citation>
    <scope>NUCLEOTIDE SEQUENCE [LARGE SCALE GENOMIC DNA]</scope>
    <source>
        <strain evidence="3 4">S2-26</strain>
    </source>
</reference>
<dbReference type="Proteomes" id="UP000321933">
    <property type="component" value="Unassembled WGS sequence"/>
</dbReference>
<evidence type="ECO:0000313" key="4">
    <source>
        <dbReference type="Proteomes" id="UP000321933"/>
    </source>
</evidence>
<protein>
    <submittedName>
        <fullName evidence="3">YceI family protein</fullName>
    </submittedName>
</protein>
<dbReference type="OrthoDB" id="9793816at2"/>
<organism evidence="3 4">
    <name type="scientific">Parahaliea aestuarii</name>
    <dbReference type="NCBI Taxonomy" id="1852021"/>
    <lineage>
        <taxon>Bacteria</taxon>
        <taxon>Pseudomonadati</taxon>
        <taxon>Pseudomonadota</taxon>
        <taxon>Gammaproteobacteria</taxon>
        <taxon>Cellvibrionales</taxon>
        <taxon>Halieaceae</taxon>
        <taxon>Parahaliea</taxon>
    </lineage>
</organism>
<dbReference type="InterPro" id="IPR007372">
    <property type="entry name" value="Lipid/polyisoprenoid-bd_YceI"/>
</dbReference>
<keyword evidence="1" id="KW-0732">Signal</keyword>
<dbReference type="Pfam" id="PF04264">
    <property type="entry name" value="YceI"/>
    <property type="match status" value="1"/>
</dbReference>
<accession>A0A5C8ZYY5</accession>
<feature type="chain" id="PRO_5022880497" evidence="1">
    <location>
        <begin position="26"/>
        <end position="200"/>
    </location>
</feature>
<feature type="signal peptide" evidence="1">
    <location>
        <begin position="1"/>
        <end position="25"/>
    </location>
</feature>
<evidence type="ECO:0000259" key="2">
    <source>
        <dbReference type="SMART" id="SM00867"/>
    </source>
</evidence>
<proteinExistence type="predicted"/>
<name>A0A5C8ZYY5_9GAMM</name>
<comment type="caution">
    <text evidence="3">The sequence shown here is derived from an EMBL/GenBank/DDBJ whole genome shotgun (WGS) entry which is preliminary data.</text>
</comment>